<feature type="domain" description="Putative zinc-finger" evidence="9">
    <location>
        <begin position="12"/>
        <end position="43"/>
    </location>
</feature>
<dbReference type="Gene3D" id="1.10.10.1320">
    <property type="entry name" value="Anti-sigma factor, zinc-finger domain"/>
    <property type="match status" value="1"/>
</dbReference>
<name>A0A9Q9MKS2_9ACTN</name>
<comment type="subcellular location">
    <subcellularLocation>
        <location evidence="1">Membrane</location>
        <topology evidence="1">Single-pass membrane protein</topology>
    </subcellularLocation>
</comment>
<evidence type="ECO:0000259" key="9">
    <source>
        <dbReference type="Pfam" id="PF13490"/>
    </source>
</evidence>
<dbReference type="KEGG" id="daur:Daura_42065"/>
<protein>
    <submittedName>
        <fullName evidence="10">Zf-HC2 domain-containing protein</fullName>
    </submittedName>
</protein>
<evidence type="ECO:0000256" key="5">
    <source>
        <dbReference type="ARBA" id="ARBA00023136"/>
    </source>
</evidence>
<keyword evidence="4" id="KW-0805">Transcription regulation</keyword>
<dbReference type="InterPro" id="IPR051474">
    <property type="entry name" value="Anti-sigma-K/W_factor"/>
</dbReference>
<dbReference type="EMBL" id="CP073767">
    <property type="protein sequence ID" value="UWZ53112.1"/>
    <property type="molecule type" value="Genomic_DNA"/>
</dbReference>
<dbReference type="PANTHER" id="PTHR37461:SF1">
    <property type="entry name" value="ANTI-SIGMA-K FACTOR RSKA"/>
    <property type="match status" value="1"/>
</dbReference>
<evidence type="ECO:0000256" key="6">
    <source>
        <dbReference type="ARBA" id="ARBA00023163"/>
    </source>
</evidence>
<evidence type="ECO:0000256" key="1">
    <source>
        <dbReference type="ARBA" id="ARBA00004167"/>
    </source>
</evidence>
<dbReference type="RefSeq" id="WP_033356666.1">
    <property type="nucleotide sequence ID" value="NZ_CP073767.1"/>
</dbReference>
<gene>
    <name evidence="10" type="ORF">Daura_42065</name>
</gene>
<dbReference type="InterPro" id="IPR027383">
    <property type="entry name" value="Znf_put"/>
</dbReference>
<dbReference type="Proteomes" id="UP001058003">
    <property type="component" value="Chromosome"/>
</dbReference>
<evidence type="ECO:0000256" key="4">
    <source>
        <dbReference type="ARBA" id="ARBA00023015"/>
    </source>
</evidence>
<organism evidence="10 11">
    <name type="scientific">Dactylosporangium aurantiacum</name>
    <dbReference type="NCBI Taxonomy" id="35754"/>
    <lineage>
        <taxon>Bacteria</taxon>
        <taxon>Bacillati</taxon>
        <taxon>Actinomycetota</taxon>
        <taxon>Actinomycetes</taxon>
        <taxon>Micromonosporales</taxon>
        <taxon>Micromonosporaceae</taxon>
        <taxon>Dactylosporangium</taxon>
    </lineage>
</organism>
<dbReference type="GO" id="GO:0016989">
    <property type="term" value="F:sigma factor antagonist activity"/>
    <property type="evidence" value="ECO:0007669"/>
    <property type="project" value="TreeGrafter"/>
</dbReference>
<keyword evidence="11" id="KW-1185">Reference proteome</keyword>
<keyword evidence="3 8" id="KW-1133">Transmembrane helix</keyword>
<dbReference type="InterPro" id="IPR041916">
    <property type="entry name" value="Anti_sigma_zinc_sf"/>
</dbReference>
<dbReference type="Pfam" id="PF13490">
    <property type="entry name" value="zf-HC2"/>
    <property type="match status" value="1"/>
</dbReference>
<sequence length="242" mass="24804">MSAAQRGEHDIVRPLLGGYVLGGLDETDRTLVDAHLSGCADCRAEADRLAPVPELLQRLPAGPPAPLEAPTRDGLDALLRRSRQAAPRGRRHRAGLLAGAAAGATALALLTAGAVLWPRAAPQPATDPRPTGQQQVTQSSAPAGTVVQFVAAAGSALSGRATLTPRQWGVSVALELSGLPGDGPYVLRVVGRGGQEEQAACWGRTASASARVTGASSIQLPNVDKVTVSDHEGHLLGTAAQR</sequence>
<dbReference type="PANTHER" id="PTHR37461">
    <property type="entry name" value="ANTI-SIGMA-K FACTOR RSKA"/>
    <property type="match status" value="1"/>
</dbReference>
<evidence type="ECO:0000256" key="2">
    <source>
        <dbReference type="ARBA" id="ARBA00022692"/>
    </source>
</evidence>
<keyword evidence="6" id="KW-0804">Transcription</keyword>
<evidence type="ECO:0000313" key="10">
    <source>
        <dbReference type="EMBL" id="UWZ53112.1"/>
    </source>
</evidence>
<dbReference type="GO" id="GO:0016020">
    <property type="term" value="C:membrane"/>
    <property type="evidence" value="ECO:0007669"/>
    <property type="project" value="UniProtKB-SubCell"/>
</dbReference>
<keyword evidence="5 8" id="KW-0472">Membrane</keyword>
<proteinExistence type="predicted"/>
<feature type="compositionally biased region" description="Polar residues" evidence="7">
    <location>
        <begin position="131"/>
        <end position="141"/>
    </location>
</feature>
<dbReference type="AlphaFoldDB" id="A0A9Q9MKS2"/>
<evidence type="ECO:0000256" key="7">
    <source>
        <dbReference type="SAM" id="MobiDB-lite"/>
    </source>
</evidence>
<evidence type="ECO:0000313" key="11">
    <source>
        <dbReference type="Proteomes" id="UP001058003"/>
    </source>
</evidence>
<evidence type="ECO:0000256" key="8">
    <source>
        <dbReference type="SAM" id="Phobius"/>
    </source>
</evidence>
<reference evidence="10" key="1">
    <citation type="submission" date="2021-04" db="EMBL/GenBank/DDBJ databases">
        <title>Dactylosporangium aurantiacum NRRL B-8018 full assembly.</title>
        <authorList>
            <person name="Hartkoorn R.C."/>
            <person name="Beaudoing E."/>
            <person name="Hot D."/>
        </authorList>
    </citation>
    <scope>NUCLEOTIDE SEQUENCE</scope>
    <source>
        <strain evidence="10">NRRL B-8018</strain>
    </source>
</reference>
<feature type="region of interest" description="Disordered" evidence="7">
    <location>
        <begin position="120"/>
        <end position="141"/>
    </location>
</feature>
<accession>A0A9Q9MKS2</accession>
<dbReference type="GO" id="GO:0006417">
    <property type="term" value="P:regulation of translation"/>
    <property type="evidence" value="ECO:0007669"/>
    <property type="project" value="TreeGrafter"/>
</dbReference>
<dbReference type="OrthoDB" id="5242431at2"/>
<keyword evidence="2 8" id="KW-0812">Transmembrane</keyword>
<feature type="transmembrane region" description="Helical" evidence="8">
    <location>
        <begin position="94"/>
        <end position="117"/>
    </location>
</feature>
<evidence type="ECO:0000256" key="3">
    <source>
        <dbReference type="ARBA" id="ARBA00022989"/>
    </source>
</evidence>